<keyword evidence="2" id="KW-0560">Oxidoreductase</keyword>
<dbReference type="InterPro" id="IPR001670">
    <property type="entry name" value="ADH_Fe/GldA"/>
</dbReference>
<comment type="similarity">
    <text evidence="1">Belongs to the iron-containing alcohol dehydrogenase family.</text>
</comment>
<reference evidence="5" key="1">
    <citation type="submission" date="2020-10" db="EMBL/GenBank/DDBJ databases">
        <authorList>
            <person name="Gilroy R."/>
        </authorList>
    </citation>
    <scope>NUCLEOTIDE SEQUENCE</scope>
    <source>
        <strain evidence="5">17073</strain>
    </source>
</reference>
<evidence type="ECO:0000256" key="2">
    <source>
        <dbReference type="ARBA" id="ARBA00023002"/>
    </source>
</evidence>
<dbReference type="PANTHER" id="PTHR43633">
    <property type="entry name" value="ALCOHOL DEHYDROGENASE YQHD"/>
    <property type="match status" value="1"/>
</dbReference>
<dbReference type="Gene3D" id="3.40.50.1970">
    <property type="match status" value="1"/>
</dbReference>
<protein>
    <submittedName>
        <fullName evidence="5">Iron-containing alcohol dehydrogenase</fullName>
    </submittedName>
</protein>
<dbReference type="InterPro" id="IPR044731">
    <property type="entry name" value="BDH-like"/>
</dbReference>
<name>A0A9D1LHR7_9BACT</name>
<feature type="domain" description="Alcohol dehydrogenase iron-type/glycerol dehydrogenase GldA" evidence="3">
    <location>
        <begin position="9"/>
        <end position="179"/>
    </location>
</feature>
<dbReference type="GO" id="GO:0046872">
    <property type="term" value="F:metal ion binding"/>
    <property type="evidence" value="ECO:0007669"/>
    <property type="project" value="InterPro"/>
</dbReference>
<dbReference type="PROSITE" id="PS00913">
    <property type="entry name" value="ADH_IRON_1"/>
    <property type="match status" value="1"/>
</dbReference>
<evidence type="ECO:0000313" key="5">
    <source>
        <dbReference type="EMBL" id="HIU39117.1"/>
    </source>
</evidence>
<organism evidence="5 6">
    <name type="scientific">Candidatus Limisoma intestinavium</name>
    <dbReference type="NCBI Taxonomy" id="2840856"/>
    <lineage>
        <taxon>Bacteria</taxon>
        <taxon>Pseudomonadati</taxon>
        <taxon>Bacteroidota</taxon>
        <taxon>Bacteroidia</taxon>
        <taxon>Bacteroidales</taxon>
        <taxon>Candidatus Limisoma</taxon>
    </lineage>
</organism>
<dbReference type="GO" id="GO:1990002">
    <property type="term" value="F:methylglyoxal reductase (NADPH) (acetol producing) activity"/>
    <property type="evidence" value="ECO:0007669"/>
    <property type="project" value="TreeGrafter"/>
</dbReference>
<dbReference type="InterPro" id="IPR056798">
    <property type="entry name" value="ADH_Fe_C"/>
</dbReference>
<dbReference type="Proteomes" id="UP000824076">
    <property type="component" value="Unassembled WGS sequence"/>
</dbReference>
<proteinExistence type="inferred from homology"/>
<dbReference type="Pfam" id="PF25137">
    <property type="entry name" value="ADH_Fe_C"/>
    <property type="match status" value="1"/>
</dbReference>
<evidence type="ECO:0000259" key="4">
    <source>
        <dbReference type="Pfam" id="PF25137"/>
    </source>
</evidence>
<dbReference type="GO" id="GO:0008106">
    <property type="term" value="F:alcohol dehydrogenase (NADP+) activity"/>
    <property type="evidence" value="ECO:0007669"/>
    <property type="project" value="TreeGrafter"/>
</dbReference>
<evidence type="ECO:0000259" key="3">
    <source>
        <dbReference type="Pfam" id="PF00465"/>
    </source>
</evidence>
<dbReference type="FunFam" id="3.40.50.1970:FF:000003">
    <property type="entry name" value="Alcohol dehydrogenase, iron-containing"/>
    <property type="match status" value="1"/>
</dbReference>
<dbReference type="GO" id="GO:1990362">
    <property type="term" value="F:butanol dehydrogenase (NAD+) activity"/>
    <property type="evidence" value="ECO:0007669"/>
    <property type="project" value="InterPro"/>
</dbReference>
<comment type="caution">
    <text evidence="5">The sequence shown here is derived from an EMBL/GenBank/DDBJ whole genome shotgun (WGS) entry which is preliminary data.</text>
</comment>
<evidence type="ECO:0000256" key="1">
    <source>
        <dbReference type="ARBA" id="ARBA00007358"/>
    </source>
</evidence>
<dbReference type="Gene3D" id="1.20.1090.10">
    <property type="entry name" value="Dehydroquinate synthase-like - alpha domain"/>
    <property type="match status" value="1"/>
</dbReference>
<dbReference type="SUPFAM" id="SSF56796">
    <property type="entry name" value="Dehydroquinate synthase-like"/>
    <property type="match status" value="1"/>
</dbReference>
<evidence type="ECO:0000313" key="6">
    <source>
        <dbReference type="Proteomes" id="UP000824076"/>
    </source>
</evidence>
<dbReference type="InterPro" id="IPR018211">
    <property type="entry name" value="ADH_Fe_CS"/>
</dbReference>
<dbReference type="AlphaFoldDB" id="A0A9D1LHR7"/>
<dbReference type="PANTHER" id="PTHR43633:SF1">
    <property type="entry name" value="ALCOHOL DEHYDROGENASE YQHD"/>
    <property type="match status" value="1"/>
</dbReference>
<dbReference type="EMBL" id="DVMS01000157">
    <property type="protein sequence ID" value="HIU39117.1"/>
    <property type="molecule type" value="Genomic_DNA"/>
</dbReference>
<reference evidence="5" key="2">
    <citation type="journal article" date="2021" name="PeerJ">
        <title>Extensive microbial diversity within the chicken gut microbiome revealed by metagenomics and culture.</title>
        <authorList>
            <person name="Gilroy R."/>
            <person name="Ravi A."/>
            <person name="Getino M."/>
            <person name="Pursley I."/>
            <person name="Horton D.L."/>
            <person name="Alikhan N.F."/>
            <person name="Baker D."/>
            <person name="Gharbi K."/>
            <person name="Hall N."/>
            <person name="Watson M."/>
            <person name="Adriaenssens E.M."/>
            <person name="Foster-Nyarko E."/>
            <person name="Jarju S."/>
            <person name="Secka A."/>
            <person name="Antonio M."/>
            <person name="Oren A."/>
            <person name="Chaudhuri R.R."/>
            <person name="La Ragione R."/>
            <person name="Hildebrand F."/>
            <person name="Pallen M.J."/>
        </authorList>
    </citation>
    <scope>NUCLEOTIDE SEQUENCE</scope>
    <source>
        <strain evidence="5">17073</strain>
    </source>
</reference>
<dbReference type="Pfam" id="PF00465">
    <property type="entry name" value="Fe-ADH"/>
    <property type="match status" value="1"/>
</dbReference>
<accession>A0A9D1LHR7</accession>
<sequence length="392" mass="43310">MINFNFQNPAKIIFGKGQIAKVGQEIKAFKARNVLIVAGGGSIKKNGIYEAVVSSLKDSGISWKEIWGIKPNPRLDKVREGAEICKQENIDFILAIGGGSVIDTAKGIGVAAVNDRDVWDFYMGLSNDIPHCLPIGVVLTIPAAGSETSYASVITNTDGDFKRGIHNNIIIPKFAILDPETTYSLPPYQTACGASDILAHLMERYFTNVDHVDLTDRLIEGACMSIIRNSLIALENPRDYNARAEIMFTGTIAHNNLLDSGRIGDWGSHNIEHELSGTYDIAHGAGLSIIFPAWMKYVWHVNPQKFMQFGERVWGVAPDPEHPEIAIASMIARLESWYKQLNLPTRLSEIGIDDSNFESMAERALVNRENGLGNLMKLNKQDIINIYNLALK</sequence>
<feature type="domain" description="Fe-containing alcohol dehydrogenase-like C-terminal" evidence="4">
    <location>
        <begin position="191"/>
        <end position="390"/>
    </location>
</feature>
<dbReference type="PROSITE" id="PS00060">
    <property type="entry name" value="ADH_IRON_2"/>
    <property type="match status" value="1"/>
</dbReference>
<dbReference type="GO" id="GO:0005829">
    <property type="term" value="C:cytosol"/>
    <property type="evidence" value="ECO:0007669"/>
    <property type="project" value="TreeGrafter"/>
</dbReference>
<dbReference type="CDD" id="cd08187">
    <property type="entry name" value="BDH"/>
    <property type="match status" value="1"/>
</dbReference>
<gene>
    <name evidence="5" type="ORF">IAD18_05575</name>
</gene>